<dbReference type="GO" id="GO:0031966">
    <property type="term" value="C:mitochondrial membrane"/>
    <property type="evidence" value="ECO:0007669"/>
    <property type="project" value="UniProtKB-SubCell"/>
</dbReference>
<comment type="similarity">
    <text evidence="2">Belongs to the ATPase F chain family.</text>
</comment>
<comment type="caution">
    <text evidence="11">The sequence shown here is derived from an EMBL/GenBank/DDBJ whole genome shotgun (WGS) entry which is preliminary data.</text>
</comment>
<dbReference type="InterPro" id="IPR019344">
    <property type="entry name" value="F1F0-ATPsyn_F_prd"/>
</dbReference>
<keyword evidence="8 10" id="KW-0472">Membrane</keyword>
<evidence type="ECO:0000256" key="1">
    <source>
        <dbReference type="ARBA" id="ARBA00004325"/>
    </source>
</evidence>
<evidence type="ECO:0000256" key="10">
    <source>
        <dbReference type="SAM" id="Phobius"/>
    </source>
</evidence>
<evidence type="ECO:0000256" key="7">
    <source>
        <dbReference type="ARBA" id="ARBA00023128"/>
    </source>
</evidence>
<dbReference type="GO" id="GO:0042776">
    <property type="term" value="P:proton motive force-driven mitochondrial ATP synthesis"/>
    <property type="evidence" value="ECO:0007669"/>
    <property type="project" value="TreeGrafter"/>
</dbReference>
<reference evidence="11" key="1">
    <citation type="submission" date="2020-08" db="EMBL/GenBank/DDBJ databases">
        <title>Chromosome-level assembly of Southern catfish (Silurus meridionalis) provides insights into visual adaptation to the nocturnal and benthic lifestyles.</title>
        <authorList>
            <person name="Zhang Y."/>
            <person name="Wang D."/>
            <person name="Peng Z."/>
        </authorList>
    </citation>
    <scope>NUCLEOTIDE SEQUENCE</scope>
    <source>
        <strain evidence="11">SWU-2019-XX</strain>
        <tissue evidence="11">Muscle</tissue>
    </source>
</reference>
<keyword evidence="6" id="KW-0406">Ion transport</keyword>
<dbReference type="GO" id="GO:0045259">
    <property type="term" value="C:proton-transporting ATP synthase complex"/>
    <property type="evidence" value="ECO:0007669"/>
    <property type="project" value="UniProtKB-KW"/>
</dbReference>
<dbReference type="OrthoDB" id="8921675at2759"/>
<name>A0A8T0BH46_SILME</name>
<keyword evidence="5" id="KW-0375">Hydrogen ion transport</keyword>
<comment type="subcellular location">
    <subcellularLocation>
        <location evidence="1">Mitochondrion membrane</location>
    </subcellularLocation>
</comment>
<feature type="transmembrane region" description="Helical" evidence="10">
    <location>
        <begin position="420"/>
        <end position="440"/>
    </location>
</feature>
<evidence type="ECO:0000256" key="6">
    <source>
        <dbReference type="ARBA" id="ARBA00023065"/>
    </source>
</evidence>
<dbReference type="PANTHER" id="PTHR13080:SF13">
    <property type="entry name" value="ATP SYNTHASE SUBUNIT F, MITOCHONDRIAL"/>
    <property type="match status" value="1"/>
</dbReference>
<evidence type="ECO:0000256" key="5">
    <source>
        <dbReference type="ARBA" id="ARBA00022781"/>
    </source>
</evidence>
<evidence type="ECO:0000256" key="3">
    <source>
        <dbReference type="ARBA" id="ARBA00022448"/>
    </source>
</evidence>
<keyword evidence="9" id="KW-0066">ATP synthesis</keyword>
<sequence>MSSETCPFCGKSYKRLNSHLPHCKMSPGSKTGKLTNKTTEMQTTTFKHTSHMDKTNKANITSKINSPIFQGNSKSKPKEKLRIDKELLANTNTLTSTAPKVPSTSGMNTDTVKAKTKWLAKREQEVLKQAKLQTQTRIKFTSVLEKHNNETQKKAVKDTLLLEKETKMYTNSILSSQLTNNKINCTTTDSSRTVSEATVSQIKQNMPKCTENVNISEPLTKECTLGSRVKQQGVSVFQTKTCVWDHIKHGLYKSRYDGATLLFPIVSAHVSFTKCVNTSESELEPHTGNYQNTIMKTVQFPMFQTSVKRPVENVLSSRFQNTPVIAYSPEMATGYGGTCFISSHSEISNANLLMKCQTSKPSAQRQAGPVAELRLEDVKLNELASYLVARTPKTPRDVASMFTKGWQWYYRKYIDVRKGGIGGIAMLIGGYCTLSYIWHYPHIKKHRWKKYH</sequence>
<organism evidence="11 12">
    <name type="scientific">Silurus meridionalis</name>
    <name type="common">Southern catfish</name>
    <name type="synonym">Silurus soldatovi meridionalis</name>
    <dbReference type="NCBI Taxonomy" id="175797"/>
    <lineage>
        <taxon>Eukaryota</taxon>
        <taxon>Metazoa</taxon>
        <taxon>Chordata</taxon>
        <taxon>Craniata</taxon>
        <taxon>Vertebrata</taxon>
        <taxon>Euteleostomi</taxon>
        <taxon>Actinopterygii</taxon>
        <taxon>Neopterygii</taxon>
        <taxon>Teleostei</taxon>
        <taxon>Ostariophysi</taxon>
        <taxon>Siluriformes</taxon>
        <taxon>Siluridae</taxon>
        <taxon>Silurus</taxon>
    </lineage>
</organism>
<keyword evidence="12" id="KW-1185">Reference proteome</keyword>
<keyword evidence="10" id="KW-1133">Transmembrane helix</keyword>
<gene>
    <name evidence="11" type="ORF">HF521_020709</name>
</gene>
<dbReference type="AlphaFoldDB" id="A0A8T0BH46"/>
<evidence type="ECO:0000256" key="2">
    <source>
        <dbReference type="ARBA" id="ARBA00005895"/>
    </source>
</evidence>
<keyword evidence="3" id="KW-0813">Transport</keyword>
<keyword evidence="7" id="KW-0496">Mitochondrion</keyword>
<dbReference type="EMBL" id="JABFDY010000007">
    <property type="protein sequence ID" value="KAF7705423.1"/>
    <property type="molecule type" value="Genomic_DNA"/>
</dbReference>
<evidence type="ECO:0000313" key="11">
    <source>
        <dbReference type="EMBL" id="KAF7705423.1"/>
    </source>
</evidence>
<evidence type="ECO:0000256" key="8">
    <source>
        <dbReference type="ARBA" id="ARBA00023136"/>
    </source>
</evidence>
<proteinExistence type="inferred from homology"/>
<dbReference type="Pfam" id="PF10206">
    <property type="entry name" value="WRW"/>
    <property type="match status" value="1"/>
</dbReference>
<accession>A0A8T0BH46</accession>
<dbReference type="PANTHER" id="PTHR13080">
    <property type="entry name" value="ATP SYNTHASE F CHAIN, MITOCHONDRIAL-RELATED"/>
    <property type="match status" value="1"/>
</dbReference>
<protein>
    <recommendedName>
        <fullName evidence="13">ATP synthase subunit f, mitochondrial</fullName>
    </recommendedName>
</protein>
<dbReference type="GO" id="GO:0046933">
    <property type="term" value="F:proton-transporting ATP synthase activity, rotational mechanism"/>
    <property type="evidence" value="ECO:0007669"/>
    <property type="project" value="TreeGrafter"/>
</dbReference>
<evidence type="ECO:0000256" key="9">
    <source>
        <dbReference type="ARBA" id="ARBA00023310"/>
    </source>
</evidence>
<keyword evidence="10" id="KW-0812">Transmembrane</keyword>
<evidence type="ECO:0008006" key="13">
    <source>
        <dbReference type="Google" id="ProtNLM"/>
    </source>
</evidence>
<dbReference type="Proteomes" id="UP000606274">
    <property type="component" value="Unassembled WGS sequence"/>
</dbReference>
<evidence type="ECO:0000256" key="4">
    <source>
        <dbReference type="ARBA" id="ARBA00022547"/>
    </source>
</evidence>
<keyword evidence="4" id="KW-0138">CF(0)</keyword>
<evidence type="ECO:0000313" key="12">
    <source>
        <dbReference type="Proteomes" id="UP000606274"/>
    </source>
</evidence>